<dbReference type="InterPro" id="IPR015590">
    <property type="entry name" value="Aldehyde_DH_dom"/>
</dbReference>
<proteinExistence type="inferred from homology"/>
<evidence type="ECO:0000313" key="7">
    <source>
        <dbReference type="Proteomes" id="UP000542813"/>
    </source>
</evidence>
<keyword evidence="2 4" id="KW-0560">Oxidoreductase</keyword>
<name>A0A7W9LQ31_9ACTN</name>
<dbReference type="Gene3D" id="3.40.605.10">
    <property type="entry name" value="Aldehyde Dehydrogenase, Chain A, domain 1"/>
    <property type="match status" value="1"/>
</dbReference>
<evidence type="ECO:0000256" key="2">
    <source>
        <dbReference type="ARBA" id="ARBA00023002"/>
    </source>
</evidence>
<evidence type="ECO:0000256" key="4">
    <source>
        <dbReference type="RuleBase" id="RU003345"/>
    </source>
</evidence>
<accession>A0A7W9LQ31</accession>
<reference evidence="6 7" key="1">
    <citation type="submission" date="2020-08" db="EMBL/GenBank/DDBJ databases">
        <title>Sequencing the genomes of 1000 actinobacteria strains.</title>
        <authorList>
            <person name="Klenk H.-P."/>
        </authorList>
    </citation>
    <scope>NUCLEOTIDE SEQUENCE [LARGE SCALE GENOMIC DNA]</scope>
    <source>
        <strain evidence="6 7">DSM 102122</strain>
    </source>
</reference>
<dbReference type="InterPro" id="IPR016162">
    <property type="entry name" value="Ald_DH_N"/>
</dbReference>
<feature type="active site" evidence="3">
    <location>
        <position position="276"/>
    </location>
</feature>
<dbReference type="SUPFAM" id="SSF53720">
    <property type="entry name" value="ALDH-like"/>
    <property type="match status" value="1"/>
</dbReference>
<feature type="domain" description="Aldehyde dehydrogenase" evidence="5">
    <location>
        <begin position="46"/>
        <end position="503"/>
    </location>
</feature>
<dbReference type="Proteomes" id="UP000542813">
    <property type="component" value="Unassembled WGS sequence"/>
</dbReference>
<dbReference type="InterPro" id="IPR029510">
    <property type="entry name" value="Ald_DH_CS_GLU"/>
</dbReference>
<evidence type="ECO:0000256" key="1">
    <source>
        <dbReference type="ARBA" id="ARBA00009986"/>
    </source>
</evidence>
<comment type="caution">
    <text evidence="6">The sequence shown here is derived from an EMBL/GenBank/DDBJ whole genome shotgun (WGS) entry which is preliminary data.</text>
</comment>
<evidence type="ECO:0000259" key="5">
    <source>
        <dbReference type="Pfam" id="PF00171"/>
    </source>
</evidence>
<dbReference type="AlphaFoldDB" id="A0A7W9LQ31"/>
<protein>
    <submittedName>
        <fullName evidence="6">Acyl-CoA reductase-like NAD-dependent aldehyde dehydrogenase</fullName>
    </submittedName>
</protein>
<dbReference type="Pfam" id="PF00171">
    <property type="entry name" value="Aldedh"/>
    <property type="match status" value="1"/>
</dbReference>
<evidence type="ECO:0000256" key="3">
    <source>
        <dbReference type="PROSITE-ProRule" id="PRU10007"/>
    </source>
</evidence>
<dbReference type="RefSeq" id="WP_221441480.1">
    <property type="nucleotide sequence ID" value="NZ_JACHMM010000001.1"/>
</dbReference>
<dbReference type="Gene3D" id="3.40.309.10">
    <property type="entry name" value="Aldehyde Dehydrogenase, Chain A, domain 2"/>
    <property type="match status" value="1"/>
</dbReference>
<dbReference type="FunFam" id="3.40.605.10:FF:000007">
    <property type="entry name" value="NAD/NADP-dependent betaine aldehyde dehydrogenase"/>
    <property type="match status" value="1"/>
</dbReference>
<sequence length="515" mass="54448">MAKQASRPTAPTRETSGSIVLDISELPAQAVHQQLYVAGGFEPAADGRTFPTVNPATGEPIADIALAGPEDVDRAVAAARGAFDRWAGLDPRERGRLLRRIAETMIDNLELLAQVECLDLGKPITDCRAGVRDSAAWFEYFADVTPHLRSSTIPHADAQLAYVLRRPRGVVAVIPAWNFPLPLYGIKIAAALGTGNAVVLKPAEQTPLSALLLATLCAEAGLPPGVLNVLTGPGAETGRLLVRHPGVDMITFTGSTEVGREIAAAAGERLTKVTLELGGKSPNIVFADADLESAAATGLFSFTVNQGQLCSAGTRLLVERPVHDELLALLTAKAEALRVGDPRDEASHLGAIVSDRQLSRVEGYVESGRQSGATVVTGGRRAEVPGLPGGYFYTPTIFTDVDPAARIANEEIFGPVLAVLPFDDEEEAVRLANAVDYGLAAGVWTRDLDRVHRVSSAVEAGIVWVNTMHQLSPAVPYTGWKQSGLGVEGGTEQALEFTRPKSVWVGSSAAAPRFV</sequence>
<dbReference type="InterPro" id="IPR016161">
    <property type="entry name" value="Ald_DH/histidinol_DH"/>
</dbReference>
<dbReference type="GO" id="GO:0016620">
    <property type="term" value="F:oxidoreductase activity, acting on the aldehyde or oxo group of donors, NAD or NADP as acceptor"/>
    <property type="evidence" value="ECO:0007669"/>
    <property type="project" value="InterPro"/>
</dbReference>
<dbReference type="PANTHER" id="PTHR11699">
    <property type="entry name" value="ALDEHYDE DEHYDROGENASE-RELATED"/>
    <property type="match status" value="1"/>
</dbReference>
<dbReference type="EMBL" id="JACHMM010000001">
    <property type="protein sequence ID" value="MBB5791832.1"/>
    <property type="molecule type" value="Genomic_DNA"/>
</dbReference>
<evidence type="ECO:0000313" key="6">
    <source>
        <dbReference type="EMBL" id="MBB5791832.1"/>
    </source>
</evidence>
<dbReference type="FunFam" id="3.40.309.10:FF:000012">
    <property type="entry name" value="Betaine aldehyde dehydrogenase"/>
    <property type="match status" value="1"/>
</dbReference>
<gene>
    <name evidence="6" type="ORF">HD601_006407</name>
</gene>
<dbReference type="PROSITE" id="PS00687">
    <property type="entry name" value="ALDEHYDE_DEHYDR_GLU"/>
    <property type="match status" value="1"/>
</dbReference>
<organism evidence="6 7">
    <name type="scientific">Jiangella mangrovi</name>
    <dbReference type="NCBI Taxonomy" id="1524084"/>
    <lineage>
        <taxon>Bacteria</taxon>
        <taxon>Bacillati</taxon>
        <taxon>Actinomycetota</taxon>
        <taxon>Actinomycetes</taxon>
        <taxon>Jiangellales</taxon>
        <taxon>Jiangellaceae</taxon>
        <taxon>Jiangella</taxon>
    </lineage>
</organism>
<dbReference type="InterPro" id="IPR016163">
    <property type="entry name" value="Ald_DH_C"/>
</dbReference>
<keyword evidence="7" id="KW-1185">Reference proteome</keyword>
<comment type="similarity">
    <text evidence="1 4">Belongs to the aldehyde dehydrogenase family.</text>
</comment>